<dbReference type="SUPFAM" id="SSF46894">
    <property type="entry name" value="C-terminal effector domain of the bipartite response regulators"/>
    <property type="match status" value="1"/>
</dbReference>
<dbReference type="GO" id="GO:0006355">
    <property type="term" value="P:regulation of DNA-templated transcription"/>
    <property type="evidence" value="ECO:0007669"/>
    <property type="project" value="InterPro"/>
</dbReference>
<dbReference type="PRINTS" id="PR00038">
    <property type="entry name" value="HTHLUXR"/>
</dbReference>
<feature type="modified residue" description="4-aspartylphosphate" evidence="5">
    <location>
        <position position="51"/>
    </location>
</feature>
<proteinExistence type="predicted"/>
<dbReference type="InterPro" id="IPR000792">
    <property type="entry name" value="Tscrpt_reg_LuxR_C"/>
</dbReference>
<dbReference type="AlphaFoldDB" id="A0A7J9US17"/>
<dbReference type="InterPro" id="IPR016032">
    <property type="entry name" value="Sig_transdc_resp-reg_C-effctor"/>
</dbReference>
<dbReference type="Gene3D" id="3.40.50.2300">
    <property type="match status" value="1"/>
</dbReference>
<evidence type="ECO:0000256" key="1">
    <source>
        <dbReference type="ARBA" id="ARBA00022553"/>
    </source>
</evidence>
<dbReference type="GO" id="GO:0003677">
    <property type="term" value="F:DNA binding"/>
    <property type="evidence" value="ECO:0007669"/>
    <property type="project" value="UniProtKB-KW"/>
</dbReference>
<sequence length="229" mass="23959">MLLADDHDLLRQGLAAILGTDPDLEVVGECADGPSAVRRTRALEPDVVLMDIEMPGGNGLAATAQILAAQPAVRVMMLTTFDLDEYVLAALRAGASGYLVKTMPPAKIVAAVRACAAGELMLGPTVLDRLVASYVQQTEPAAFPGLDTLTAREREVLLAMAQGLSNAEIGQALYMAETTVKTHVTRVLAKLGVRDRVQAVVVAHRSGLGRRADIPHAPRAAPGGVGGRP</sequence>
<dbReference type="PROSITE" id="PS50110">
    <property type="entry name" value="RESPONSE_REGULATORY"/>
    <property type="match status" value="1"/>
</dbReference>
<dbReference type="InterPro" id="IPR058245">
    <property type="entry name" value="NreC/VraR/RcsB-like_REC"/>
</dbReference>
<dbReference type="Proteomes" id="UP000429644">
    <property type="component" value="Unassembled WGS sequence"/>
</dbReference>
<name>A0A7J9US17_9MICO</name>
<evidence type="ECO:0000256" key="2">
    <source>
        <dbReference type="ARBA" id="ARBA00023015"/>
    </source>
</evidence>
<feature type="domain" description="HTH luxR-type" evidence="6">
    <location>
        <begin position="142"/>
        <end position="207"/>
    </location>
</feature>
<evidence type="ECO:0000256" key="5">
    <source>
        <dbReference type="PROSITE-ProRule" id="PRU00169"/>
    </source>
</evidence>
<gene>
    <name evidence="8" type="ORF">GB882_01930</name>
</gene>
<comment type="caution">
    <text evidence="8">The sequence shown here is derived from an EMBL/GenBank/DDBJ whole genome shotgun (WGS) entry which is preliminary data.</text>
</comment>
<evidence type="ECO:0000313" key="9">
    <source>
        <dbReference type="Proteomes" id="UP000429644"/>
    </source>
</evidence>
<evidence type="ECO:0000256" key="3">
    <source>
        <dbReference type="ARBA" id="ARBA00023125"/>
    </source>
</evidence>
<feature type="domain" description="Response regulatory" evidence="7">
    <location>
        <begin position="1"/>
        <end position="116"/>
    </location>
</feature>
<dbReference type="Pfam" id="PF00196">
    <property type="entry name" value="GerE"/>
    <property type="match status" value="1"/>
</dbReference>
<evidence type="ECO:0000256" key="4">
    <source>
        <dbReference type="ARBA" id="ARBA00023163"/>
    </source>
</evidence>
<keyword evidence="4" id="KW-0804">Transcription</keyword>
<dbReference type="Pfam" id="PF00072">
    <property type="entry name" value="Response_reg"/>
    <property type="match status" value="1"/>
</dbReference>
<dbReference type="InterPro" id="IPR001789">
    <property type="entry name" value="Sig_transdc_resp-reg_receiver"/>
</dbReference>
<evidence type="ECO:0000259" key="7">
    <source>
        <dbReference type="PROSITE" id="PS50110"/>
    </source>
</evidence>
<dbReference type="SMART" id="SM00448">
    <property type="entry name" value="REC"/>
    <property type="match status" value="1"/>
</dbReference>
<dbReference type="CDD" id="cd17535">
    <property type="entry name" value="REC_NarL-like"/>
    <property type="match status" value="1"/>
</dbReference>
<dbReference type="SMART" id="SM00421">
    <property type="entry name" value="HTH_LUXR"/>
    <property type="match status" value="1"/>
</dbReference>
<evidence type="ECO:0000313" key="8">
    <source>
        <dbReference type="EMBL" id="MPV87411.1"/>
    </source>
</evidence>
<dbReference type="InterPro" id="IPR011006">
    <property type="entry name" value="CheY-like_superfamily"/>
</dbReference>
<dbReference type="GO" id="GO:0000160">
    <property type="term" value="P:phosphorelay signal transduction system"/>
    <property type="evidence" value="ECO:0007669"/>
    <property type="project" value="InterPro"/>
</dbReference>
<dbReference type="PANTHER" id="PTHR43214:SF24">
    <property type="entry name" value="TRANSCRIPTIONAL REGULATORY PROTEIN NARL-RELATED"/>
    <property type="match status" value="1"/>
</dbReference>
<dbReference type="PROSITE" id="PS00622">
    <property type="entry name" value="HTH_LUXR_1"/>
    <property type="match status" value="1"/>
</dbReference>
<dbReference type="PANTHER" id="PTHR43214">
    <property type="entry name" value="TWO-COMPONENT RESPONSE REGULATOR"/>
    <property type="match status" value="1"/>
</dbReference>
<dbReference type="InterPro" id="IPR039420">
    <property type="entry name" value="WalR-like"/>
</dbReference>
<keyword evidence="9" id="KW-1185">Reference proteome</keyword>
<reference evidence="8 9" key="1">
    <citation type="submission" date="2019-10" db="EMBL/GenBank/DDBJ databases">
        <title>Georgenia wutianyii sp. nov. and Georgenia yuyongxinii sp. nov. isolated from plateau pika (Ochotona curzoniae) in the Qinghai-Tibet plateau of China.</title>
        <authorList>
            <person name="Tian Z."/>
        </authorList>
    </citation>
    <scope>NUCLEOTIDE SEQUENCE [LARGE SCALE GENOMIC DNA]</scope>
    <source>
        <strain evidence="8 9">JCM 15130</strain>
    </source>
</reference>
<keyword evidence="3" id="KW-0238">DNA-binding</keyword>
<evidence type="ECO:0000259" key="6">
    <source>
        <dbReference type="PROSITE" id="PS50043"/>
    </source>
</evidence>
<dbReference type="EMBL" id="WHPD01000423">
    <property type="protein sequence ID" value="MPV87411.1"/>
    <property type="molecule type" value="Genomic_DNA"/>
</dbReference>
<protein>
    <submittedName>
        <fullName evidence="8">Response regulator</fullName>
    </submittedName>
</protein>
<dbReference type="CDD" id="cd06170">
    <property type="entry name" value="LuxR_C_like"/>
    <property type="match status" value="1"/>
</dbReference>
<dbReference type="SUPFAM" id="SSF52172">
    <property type="entry name" value="CheY-like"/>
    <property type="match status" value="1"/>
</dbReference>
<keyword evidence="2" id="KW-0805">Transcription regulation</keyword>
<dbReference type="PROSITE" id="PS50043">
    <property type="entry name" value="HTH_LUXR_2"/>
    <property type="match status" value="1"/>
</dbReference>
<accession>A0A7J9US17</accession>
<keyword evidence="1 5" id="KW-0597">Phosphoprotein</keyword>
<organism evidence="8 9">
    <name type="scientific">Georgenia ruanii</name>
    <dbReference type="NCBI Taxonomy" id="348442"/>
    <lineage>
        <taxon>Bacteria</taxon>
        <taxon>Bacillati</taxon>
        <taxon>Actinomycetota</taxon>
        <taxon>Actinomycetes</taxon>
        <taxon>Micrococcales</taxon>
        <taxon>Bogoriellaceae</taxon>
        <taxon>Georgenia</taxon>
    </lineage>
</organism>